<sequence>MSENIEKNLLKVREMTIEDAEEIAQIEAENFSKPWKQKDFEDAVHSKNTLYMVIENQNEIIGYAGMWLVLDEGEITNVSIKKSCWGQRAGTHLMEEFLKEAKKRGGMSFFLEVRESNLRARKLYRSFGFEEIDVRKKFYEEPVEDGIVMCKR</sequence>
<keyword evidence="3" id="KW-0687">Ribonucleoprotein</keyword>
<comment type="similarity">
    <text evidence="1">Belongs to the acetyltransferase family. RimI subfamily.</text>
</comment>
<dbReference type="CDD" id="cd04301">
    <property type="entry name" value="NAT_SF"/>
    <property type="match status" value="1"/>
</dbReference>
<proteinExistence type="inferred from homology"/>
<comment type="catalytic activity">
    <reaction evidence="1">
        <text>N-terminal L-alanyl-[ribosomal protein bS18] + acetyl-CoA = N-terminal N(alpha)-acetyl-L-alanyl-[ribosomal protein bS18] + CoA + H(+)</text>
        <dbReference type="Rhea" id="RHEA:43756"/>
        <dbReference type="Rhea" id="RHEA-COMP:10676"/>
        <dbReference type="Rhea" id="RHEA-COMP:10677"/>
        <dbReference type="ChEBI" id="CHEBI:15378"/>
        <dbReference type="ChEBI" id="CHEBI:57287"/>
        <dbReference type="ChEBI" id="CHEBI:57288"/>
        <dbReference type="ChEBI" id="CHEBI:64718"/>
        <dbReference type="ChEBI" id="CHEBI:83683"/>
        <dbReference type="EC" id="2.3.1.266"/>
    </reaction>
</comment>
<keyword evidence="4" id="KW-1185">Reference proteome</keyword>
<gene>
    <name evidence="3" type="primary">rimI</name>
    <name evidence="3" type="ORF">H8712_15700</name>
</gene>
<comment type="subcellular location">
    <subcellularLocation>
        <location evidence="1">Cytoplasm</location>
    </subcellularLocation>
</comment>
<dbReference type="Gene3D" id="3.40.630.30">
    <property type="match status" value="1"/>
</dbReference>
<protein>
    <recommendedName>
        <fullName evidence="1">[Ribosomal protein bS18]-alanine N-acetyltransferase</fullName>
        <ecNumber evidence="1">2.3.1.266</ecNumber>
    </recommendedName>
</protein>
<dbReference type="SUPFAM" id="SSF55729">
    <property type="entry name" value="Acyl-CoA N-acyltransferases (Nat)"/>
    <property type="match status" value="1"/>
</dbReference>
<keyword evidence="3" id="KW-0689">Ribosomal protein</keyword>
<dbReference type="InterPro" id="IPR016181">
    <property type="entry name" value="Acyl_CoA_acyltransferase"/>
</dbReference>
<evidence type="ECO:0000313" key="4">
    <source>
        <dbReference type="Proteomes" id="UP000661649"/>
    </source>
</evidence>
<dbReference type="GO" id="GO:0005840">
    <property type="term" value="C:ribosome"/>
    <property type="evidence" value="ECO:0007669"/>
    <property type="project" value="UniProtKB-KW"/>
</dbReference>
<dbReference type="EC" id="2.3.1.266" evidence="1"/>
<comment type="caution">
    <text evidence="3">The sequence shown here is derived from an EMBL/GenBank/DDBJ whole genome shotgun (WGS) entry which is preliminary data.</text>
</comment>
<name>A0ABR7PF40_9FIRM</name>
<dbReference type="Proteomes" id="UP000661649">
    <property type="component" value="Unassembled WGS sequence"/>
</dbReference>
<dbReference type="PROSITE" id="PS51186">
    <property type="entry name" value="GNAT"/>
    <property type="match status" value="1"/>
</dbReference>
<dbReference type="RefSeq" id="WP_117457156.1">
    <property type="nucleotide sequence ID" value="NZ_JACRTP010000012.1"/>
</dbReference>
<dbReference type="PANTHER" id="PTHR43617">
    <property type="entry name" value="L-AMINO ACID N-ACETYLTRANSFERASE"/>
    <property type="match status" value="1"/>
</dbReference>
<dbReference type="EMBL" id="JACRTP010000012">
    <property type="protein sequence ID" value="MBC8630022.1"/>
    <property type="molecule type" value="Genomic_DNA"/>
</dbReference>
<dbReference type="NCBIfam" id="TIGR01575">
    <property type="entry name" value="rimI"/>
    <property type="match status" value="1"/>
</dbReference>
<dbReference type="InterPro" id="IPR006464">
    <property type="entry name" value="AcTrfase_RimI/Ard1"/>
</dbReference>
<dbReference type="InterPro" id="IPR000182">
    <property type="entry name" value="GNAT_dom"/>
</dbReference>
<dbReference type="InterPro" id="IPR050276">
    <property type="entry name" value="MshD_Acetyltransferase"/>
</dbReference>
<organism evidence="3 4">
    <name type="scientific">Blautia stercoris</name>
    <dbReference type="NCBI Taxonomy" id="871664"/>
    <lineage>
        <taxon>Bacteria</taxon>
        <taxon>Bacillati</taxon>
        <taxon>Bacillota</taxon>
        <taxon>Clostridia</taxon>
        <taxon>Lachnospirales</taxon>
        <taxon>Lachnospiraceae</taxon>
        <taxon>Blautia</taxon>
    </lineage>
</organism>
<keyword evidence="1" id="KW-0963">Cytoplasm</keyword>
<comment type="function">
    <text evidence="1">Acetylates the N-terminal alanine of ribosomal protein bS18.</text>
</comment>
<evidence type="ECO:0000259" key="2">
    <source>
        <dbReference type="PROSITE" id="PS51186"/>
    </source>
</evidence>
<evidence type="ECO:0000256" key="1">
    <source>
        <dbReference type="RuleBase" id="RU363094"/>
    </source>
</evidence>
<reference evidence="3 4" key="1">
    <citation type="submission" date="2020-08" db="EMBL/GenBank/DDBJ databases">
        <title>Genome public.</title>
        <authorList>
            <person name="Liu C."/>
            <person name="Sun Q."/>
        </authorList>
    </citation>
    <scope>NUCLEOTIDE SEQUENCE [LARGE SCALE GENOMIC DNA]</scope>
    <source>
        <strain evidence="3 4">3_YM_SP_D4_24.mj</strain>
    </source>
</reference>
<feature type="domain" description="N-acetyltransferase" evidence="2">
    <location>
        <begin position="10"/>
        <end position="152"/>
    </location>
</feature>
<accession>A0ABR7PF40</accession>
<dbReference type="PANTHER" id="PTHR43617:SF20">
    <property type="entry name" value="N-ALPHA-ACETYLTRANSFERASE RIMI"/>
    <property type="match status" value="1"/>
</dbReference>
<dbReference type="Pfam" id="PF00583">
    <property type="entry name" value="Acetyltransf_1"/>
    <property type="match status" value="1"/>
</dbReference>
<evidence type="ECO:0000313" key="3">
    <source>
        <dbReference type="EMBL" id="MBC8630022.1"/>
    </source>
</evidence>